<dbReference type="PANTHER" id="PTHR33258">
    <property type="entry name" value="TRANSPOSASE INSL FOR INSERTION SEQUENCE ELEMENT IS186A-RELATED"/>
    <property type="match status" value="1"/>
</dbReference>
<dbReference type="SUPFAM" id="SSF53098">
    <property type="entry name" value="Ribonuclease H-like"/>
    <property type="match status" value="1"/>
</dbReference>
<keyword evidence="5" id="KW-1133">Transmembrane helix</keyword>
<evidence type="ECO:0000313" key="7">
    <source>
        <dbReference type="EMBL" id="QDU45380.1"/>
    </source>
</evidence>
<keyword evidence="9" id="KW-1185">Reference proteome</keyword>
<comment type="similarity">
    <text evidence="1">Belongs to the transposase 11 family.</text>
</comment>
<dbReference type="EMBL" id="CP036276">
    <property type="protein sequence ID" value="QDU45380.1"/>
    <property type="molecule type" value="Genomic_DNA"/>
</dbReference>
<evidence type="ECO:0000256" key="5">
    <source>
        <dbReference type="SAM" id="Phobius"/>
    </source>
</evidence>
<dbReference type="AlphaFoldDB" id="A0A517ZSH1"/>
<keyword evidence="4" id="KW-0233">DNA recombination</keyword>
<keyword evidence="3" id="KW-0238">DNA-binding</keyword>
<evidence type="ECO:0000313" key="8">
    <source>
        <dbReference type="EMBL" id="QDU46818.1"/>
    </source>
</evidence>
<organism evidence="7 9">
    <name type="scientific">Symmachiella dynata</name>
    <dbReference type="NCBI Taxonomy" id="2527995"/>
    <lineage>
        <taxon>Bacteria</taxon>
        <taxon>Pseudomonadati</taxon>
        <taxon>Planctomycetota</taxon>
        <taxon>Planctomycetia</taxon>
        <taxon>Planctomycetales</taxon>
        <taxon>Planctomycetaceae</taxon>
        <taxon>Symmachiella</taxon>
    </lineage>
</organism>
<reference evidence="7 9" key="1">
    <citation type="submission" date="2019-02" db="EMBL/GenBank/DDBJ databases">
        <title>Deep-cultivation of Planctomycetes and their phenomic and genomic characterization uncovers novel biology.</title>
        <authorList>
            <person name="Wiegand S."/>
            <person name="Jogler M."/>
            <person name="Boedeker C."/>
            <person name="Pinto D."/>
            <person name="Vollmers J."/>
            <person name="Rivas-Marin E."/>
            <person name="Kohn T."/>
            <person name="Peeters S.H."/>
            <person name="Heuer A."/>
            <person name="Rast P."/>
            <person name="Oberbeckmann S."/>
            <person name="Bunk B."/>
            <person name="Jeske O."/>
            <person name="Meyerdierks A."/>
            <person name="Storesund J.E."/>
            <person name="Kallscheuer N."/>
            <person name="Luecker S."/>
            <person name="Lage O.M."/>
            <person name="Pohl T."/>
            <person name="Merkel B.J."/>
            <person name="Hornburger P."/>
            <person name="Mueller R.-W."/>
            <person name="Bruemmer F."/>
            <person name="Labrenz M."/>
            <person name="Spormann A.M."/>
            <person name="Op den Camp H."/>
            <person name="Overmann J."/>
            <person name="Amann R."/>
            <person name="Jetten M.S.M."/>
            <person name="Mascher T."/>
            <person name="Medema M.H."/>
            <person name="Devos D.P."/>
            <person name="Kaster A.-K."/>
            <person name="Ovreas L."/>
            <person name="Rohde M."/>
            <person name="Galperin M.Y."/>
            <person name="Jogler C."/>
        </authorList>
    </citation>
    <scope>NUCLEOTIDE SEQUENCE [LARGE SCALE GENOMIC DNA]</scope>
    <source>
        <strain evidence="7 9">Mal52</strain>
    </source>
</reference>
<gene>
    <name evidence="7" type="ORF">Mal52_38740</name>
    <name evidence="8" type="ORF">Mal52_53400</name>
</gene>
<keyword evidence="5" id="KW-0472">Membrane</keyword>
<dbReference type="OrthoDB" id="231179at2"/>
<dbReference type="GO" id="GO:0004803">
    <property type="term" value="F:transposase activity"/>
    <property type="evidence" value="ECO:0007669"/>
    <property type="project" value="InterPro"/>
</dbReference>
<keyword evidence="2" id="KW-0815">Transposition</keyword>
<sequence>MANERSNHQSAVDREWPVQVIGGKYVRLLARYLQKLRDEDAHGNRRLYLDDVFVAYLLAFFNPSIRSLRTVEDFSQTRQAQQHLSVRKICKSTLSDFNKIADPQRLEPILQALRCQLTRKHHSRSNSADGLSEMLERTVAVDGTFIPAVAEVAWAIANSNNHGTTRHRARLDARLNVATWLPEALVVPAVGQSESDSAIEHLQEGCIYLYDRGYMSFALLAAHYHKPHTEKAVVKSSFVVRFKPAAGNSPDLKDATDCPLSDADRAAGVVSDRVGNFISATARRTGISRLRLREVIVTYEEQGQPKTLRLITNLHDVSAKTIGLLYRHRWQVELFFRWFKSFGNFGHLISHQREGVLAHLYVTIIAVLLMYLHTGYRPSKYLFALVSQVAVGGATLEEILPILQERERQNELARQSAARRRAKKGR</sequence>
<evidence type="ECO:0000256" key="1">
    <source>
        <dbReference type="ARBA" id="ARBA00010075"/>
    </source>
</evidence>
<dbReference type="InterPro" id="IPR012337">
    <property type="entry name" value="RNaseH-like_sf"/>
</dbReference>
<feature type="domain" description="Transposase IS4-like" evidence="6">
    <location>
        <begin position="136"/>
        <end position="369"/>
    </location>
</feature>
<keyword evidence="5" id="KW-0812">Transmembrane</keyword>
<dbReference type="InterPro" id="IPR047952">
    <property type="entry name" value="Transpos_IS4"/>
</dbReference>
<protein>
    <submittedName>
        <fullName evidence="7">Transposase DDE domain protein</fullName>
    </submittedName>
</protein>
<dbReference type="InterPro" id="IPR002559">
    <property type="entry name" value="Transposase_11"/>
</dbReference>
<dbReference type="PANTHER" id="PTHR33258:SF1">
    <property type="entry name" value="TRANSPOSASE INSL FOR INSERTION SEQUENCE ELEMENT IS186A-RELATED"/>
    <property type="match status" value="1"/>
</dbReference>
<name>A0A517ZSH1_9PLAN</name>
<accession>A0A517ZSH1</accession>
<dbReference type="RefSeq" id="WP_145377761.1">
    <property type="nucleotide sequence ID" value="NZ_CP036270.1"/>
</dbReference>
<dbReference type="Proteomes" id="UP000319383">
    <property type="component" value="Chromosome"/>
</dbReference>
<dbReference type="GO" id="GO:0003677">
    <property type="term" value="F:DNA binding"/>
    <property type="evidence" value="ECO:0007669"/>
    <property type="project" value="UniProtKB-KW"/>
</dbReference>
<evidence type="ECO:0000313" key="9">
    <source>
        <dbReference type="Proteomes" id="UP000319383"/>
    </source>
</evidence>
<dbReference type="NCBIfam" id="NF033592">
    <property type="entry name" value="transpos_IS4_1"/>
    <property type="match status" value="1"/>
</dbReference>
<dbReference type="EMBL" id="CP036276">
    <property type="protein sequence ID" value="QDU46818.1"/>
    <property type="molecule type" value="Genomic_DNA"/>
</dbReference>
<dbReference type="KEGG" id="sdyn:Mal52_53400"/>
<dbReference type="Pfam" id="PF01609">
    <property type="entry name" value="DDE_Tnp_1"/>
    <property type="match status" value="1"/>
</dbReference>
<evidence type="ECO:0000256" key="3">
    <source>
        <dbReference type="ARBA" id="ARBA00023125"/>
    </source>
</evidence>
<dbReference type="KEGG" id="sdyn:Mal52_38740"/>
<dbReference type="GO" id="GO:0006313">
    <property type="term" value="P:DNA transposition"/>
    <property type="evidence" value="ECO:0007669"/>
    <property type="project" value="InterPro"/>
</dbReference>
<evidence type="ECO:0000256" key="4">
    <source>
        <dbReference type="ARBA" id="ARBA00023172"/>
    </source>
</evidence>
<proteinExistence type="inferred from homology"/>
<feature type="transmembrane region" description="Helical" evidence="5">
    <location>
        <begin position="356"/>
        <end position="372"/>
    </location>
</feature>
<evidence type="ECO:0000259" key="6">
    <source>
        <dbReference type="Pfam" id="PF01609"/>
    </source>
</evidence>
<evidence type="ECO:0000256" key="2">
    <source>
        <dbReference type="ARBA" id="ARBA00022578"/>
    </source>
</evidence>